<reference evidence="2" key="1">
    <citation type="submission" date="2020-05" db="EMBL/GenBank/DDBJ databases">
        <authorList>
            <person name="Chiriac C."/>
            <person name="Salcher M."/>
            <person name="Ghai R."/>
            <person name="Kavagutti S V."/>
        </authorList>
    </citation>
    <scope>NUCLEOTIDE SEQUENCE</scope>
</reference>
<sequence>MSTTTTNFGWTVPTSTDLVKDGATAISTLGSNIDTSMVDLKGGTSGQVLSKNSNTDMDFVWVTSDDANAIQNSIIDAKGDIIGATADNTPARLPVGSNGYVLTADSTQSLGIKWAATAAPAAGLTYLASSSPSGSSSLTLDSVFSSTYQNYLLVGTFTGSADADVPITFRTGGTDNTNASYSYVNLFNNTTTVSPGGLTSGATNAKFTNSGSSGTSVFSATIFNPYASLHTGFITQQTRFIGSGIAQCSFFGGFNTTQSFDGFKLAPSSGTFTGTIRLYGIANS</sequence>
<name>A0A6J5RHC3_9CAUD</name>
<evidence type="ECO:0000313" key="2">
    <source>
        <dbReference type="EMBL" id="CAB4191124.1"/>
    </source>
</evidence>
<dbReference type="EMBL" id="LR796448">
    <property type="protein sequence ID" value="CAB4145448.1"/>
    <property type="molecule type" value="Genomic_DNA"/>
</dbReference>
<gene>
    <name evidence="2" type="ORF">UFOVP1220_9</name>
    <name evidence="1" type="ORF">UFOVP490_8</name>
</gene>
<proteinExistence type="predicted"/>
<evidence type="ECO:0008006" key="3">
    <source>
        <dbReference type="Google" id="ProtNLM"/>
    </source>
</evidence>
<dbReference type="EMBL" id="LR797161">
    <property type="protein sequence ID" value="CAB4191124.1"/>
    <property type="molecule type" value="Genomic_DNA"/>
</dbReference>
<protein>
    <recommendedName>
        <fullName evidence="3">Bacteriophage lambda, Stf, side tail fibre-repeat-2</fullName>
    </recommendedName>
</protein>
<organism evidence="2">
    <name type="scientific">uncultured Caudovirales phage</name>
    <dbReference type="NCBI Taxonomy" id="2100421"/>
    <lineage>
        <taxon>Viruses</taxon>
        <taxon>Duplodnaviria</taxon>
        <taxon>Heunggongvirae</taxon>
        <taxon>Uroviricota</taxon>
        <taxon>Caudoviricetes</taxon>
        <taxon>Peduoviridae</taxon>
        <taxon>Maltschvirus</taxon>
        <taxon>Maltschvirus maltsch</taxon>
    </lineage>
</organism>
<evidence type="ECO:0000313" key="1">
    <source>
        <dbReference type="EMBL" id="CAB4145448.1"/>
    </source>
</evidence>
<accession>A0A6J5RHC3</accession>